<evidence type="ECO:0000313" key="2">
    <source>
        <dbReference type="EMBL" id="EEP76980.1"/>
    </source>
</evidence>
<feature type="compositionally biased region" description="Polar residues" evidence="1">
    <location>
        <begin position="184"/>
        <end position="194"/>
    </location>
</feature>
<name>C4JJM2_UNCRE</name>
<reference evidence="3" key="1">
    <citation type="journal article" date="2009" name="Genome Res.">
        <title>Comparative genomic analyses of the human fungal pathogens Coccidioides and their relatives.</title>
        <authorList>
            <person name="Sharpton T.J."/>
            <person name="Stajich J.E."/>
            <person name="Rounsley S.D."/>
            <person name="Gardner M.J."/>
            <person name="Wortman J.R."/>
            <person name="Jordar V.S."/>
            <person name="Maiti R."/>
            <person name="Kodira C.D."/>
            <person name="Neafsey D.E."/>
            <person name="Zeng Q."/>
            <person name="Hung C.-Y."/>
            <person name="McMahan C."/>
            <person name="Muszewska A."/>
            <person name="Grynberg M."/>
            <person name="Mandel M.A."/>
            <person name="Kellner E.M."/>
            <person name="Barker B.M."/>
            <person name="Galgiani J.N."/>
            <person name="Orbach M.J."/>
            <person name="Kirkland T.N."/>
            <person name="Cole G.T."/>
            <person name="Henn M.R."/>
            <person name="Birren B.W."/>
            <person name="Taylor J.W."/>
        </authorList>
    </citation>
    <scope>NUCLEOTIDE SEQUENCE [LARGE SCALE GENOMIC DNA]</scope>
    <source>
        <strain evidence="3">UAMH 1704</strain>
    </source>
</reference>
<gene>
    <name evidence="2" type="ORF">UREG_01829</name>
</gene>
<feature type="region of interest" description="Disordered" evidence="1">
    <location>
        <begin position="220"/>
        <end position="262"/>
    </location>
</feature>
<evidence type="ECO:0000256" key="1">
    <source>
        <dbReference type="SAM" id="MobiDB-lite"/>
    </source>
</evidence>
<feature type="region of interest" description="Disordered" evidence="1">
    <location>
        <begin position="180"/>
        <end position="205"/>
    </location>
</feature>
<sequence length="284" mass="32519">MSLSPYRPTGMAYRLTKPSEQWKLGLQEIKILLLKRRYKQCAALSHDLMRDLDDNLHAIHKAYLQYYSAASYETLGRTAHNYSSNKLPLLNLARDGYVACKFSLADALKDFEELNENGHLDVEHDFCKEEKEEAEEKLEEEGYKEPGQESIFEYGPRATTGRVYSVFNLTEPWRTYARHKRQTAGENNNGSGNATGKDESDVDLKAPDCDDIEAVEVNAESGSELMPPPLRIQKTRKKRPVPSHISTADRSLIPPPLFSPPPFIPRETSRYQHFQPERSYFADY</sequence>
<dbReference type="AlphaFoldDB" id="C4JJM2"/>
<proteinExistence type="predicted"/>
<dbReference type="Proteomes" id="UP000002058">
    <property type="component" value="Unassembled WGS sequence"/>
</dbReference>
<keyword evidence="3" id="KW-1185">Reference proteome</keyword>
<dbReference type="OrthoDB" id="3641178at2759"/>
<organism evidence="2 3">
    <name type="scientific">Uncinocarpus reesii (strain UAMH 1704)</name>
    <dbReference type="NCBI Taxonomy" id="336963"/>
    <lineage>
        <taxon>Eukaryota</taxon>
        <taxon>Fungi</taxon>
        <taxon>Dikarya</taxon>
        <taxon>Ascomycota</taxon>
        <taxon>Pezizomycotina</taxon>
        <taxon>Eurotiomycetes</taxon>
        <taxon>Eurotiomycetidae</taxon>
        <taxon>Onygenales</taxon>
        <taxon>Onygenaceae</taxon>
        <taxon>Uncinocarpus</taxon>
    </lineage>
</organism>
<dbReference type="HOGENOM" id="CLU_980695_0_0_1"/>
<accession>C4JJM2</accession>
<dbReference type="KEGG" id="ure:UREG_01829"/>
<feature type="compositionally biased region" description="Basic and acidic residues" evidence="1">
    <location>
        <begin position="196"/>
        <end position="205"/>
    </location>
</feature>
<dbReference type="RefSeq" id="XP_002542313.1">
    <property type="nucleotide sequence ID" value="XM_002542267.1"/>
</dbReference>
<dbReference type="eggNOG" id="ENOG502SZWN">
    <property type="taxonomic scope" value="Eukaryota"/>
</dbReference>
<dbReference type="InParanoid" id="C4JJM2"/>
<dbReference type="EMBL" id="CH476615">
    <property type="protein sequence ID" value="EEP76980.1"/>
    <property type="molecule type" value="Genomic_DNA"/>
</dbReference>
<dbReference type="VEuPathDB" id="FungiDB:UREG_01829"/>
<protein>
    <submittedName>
        <fullName evidence="2">Uncharacterized protein</fullName>
    </submittedName>
</protein>
<dbReference type="GeneID" id="8438466"/>
<evidence type="ECO:0000313" key="3">
    <source>
        <dbReference type="Proteomes" id="UP000002058"/>
    </source>
</evidence>
<feature type="compositionally biased region" description="Pro residues" evidence="1">
    <location>
        <begin position="253"/>
        <end position="262"/>
    </location>
</feature>